<feature type="compositionally biased region" description="Polar residues" evidence="1">
    <location>
        <begin position="350"/>
        <end position="367"/>
    </location>
</feature>
<evidence type="ECO:0000256" key="1">
    <source>
        <dbReference type="SAM" id="MobiDB-lite"/>
    </source>
</evidence>
<feature type="compositionally biased region" description="Basic and acidic residues" evidence="1">
    <location>
        <begin position="281"/>
        <end position="297"/>
    </location>
</feature>
<proteinExistence type="predicted"/>
<gene>
    <name evidence="2" type="ORF">C8Q71DRAFT_730852</name>
</gene>
<dbReference type="EMBL" id="JADCUA010000001">
    <property type="protein sequence ID" value="KAH9843992.1"/>
    <property type="molecule type" value="Genomic_DNA"/>
</dbReference>
<sequence>MAKKGPPYTDDPECKYVVVEDPFPGHRTGKARDQAYWDWLSGWVYYMTGKKADPTSIYFVHTKDEVIVQLPEEYDVTPILGVHVWREVLKWGQERDKDRVSYVFEYNYRNHGRPESHGWEEAWPTGGGPNDPNKFPVKFPYPHPHWATVRGRNCASLALPLPRTRERTPTPPPPEPILFEPYEAPAHLADARNAQLDEELHEPEEQDVKPTIGVPLPGQFFVDKRDPYEEEDAALRLVKQEPSNDPILVKAEPSEVIVKQEHPEPRAEPQPSEAFLAAFNRLERTRAGQESSAKREPSPTGEPQPSQEFLAAFQRLERTRAAQGQVEPGPSRTPIQTQLTPPTDRARSDTLATSTSPERARSGTWTLTPGVRVKPEPQEDALPPTPFQTAQGVSHAPRLAAQNMRVKPEPQEMRLPPPSRPTEPAAVRVKPEPQDHRIPPPASARPPEDVRTQDPRQRSKLPSFKRVKRDEDEGTAKRIKTEHEHRYP</sequence>
<evidence type="ECO:0000313" key="3">
    <source>
        <dbReference type="Proteomes" id="UP000814176"/>
    </source>
</evidence>
<name>A0ABQ8KXG4_9APHY</name>
<keyword evidence="3" id="KW-1185">Reference proteome</keyword>
<dbReference type="Proteomes" id="UP000814176">
    <property type="component" value="Unassembled WGS sequence"/>
</dbReference>
<organism evidence="2 3">
    <name type="scientific">Rhodofomes roseus</name>
    <dbReference type="NCBI Taxonomy" id="34475"/>
    <lineage>
        <taxon>Eukaryota</taxon>
        <taxon>Fungi</taxon>
        <taxon>Dikarya</taxon>
        <taxon>Basidiomycota</taxon>
        <taxon>Agaricomycotina</taxon>
        <taxon>Agaricomycetes</taxon>
        <taxon>Polyporales</taxon>
        <taxon>Rhodofomes</taxon>
    </lineage>
</organism>
<dbReference type="RefSeq" id="XP_047784802.1">
    <property type="nucleotide sequence ID" value="XM_047922135.1"/>
</dbReference>
<protein>
    <submittedName>
        <fullName evidence="2">Uncharacterized protein</fullName>
    </submittedName>
</protein>
<dbReference type="GeneID" id="72002867"/>
<feature type="region of interest" description="Disordered" evidence="1">
    <location>
        <begin position="259"/>
        <end position="488"/>
    </location>
</feature>
<feature type="compositionally biased region" description="Basic and acidic residues" evidence="1">
    <location>
        <begin position="429"/>
        <end position="438"/>
    </location>
</feature>
<feature type="compositionally biased region" description="Basic and acidic residues" evidence="1">
    <location>
        <begin position="468"/>
        <end position="488"/>
    </location>
</feature>
<evidence type="ECO:0000313" key="2">
    <source>
        <dbReference type="EMBL" id="KAH9843992.1"/>
    </source>
</evidence>
<reference evidence="2 3" key="1">
    <citation type="journal article" date="2021" name="Environ. Microbiol.">
        <title>Gene family expansions and transcriptome signatures uncover fungal adaptations to wood decay.</title>
        <authorList>
            <person name="Hage H."/>
            <person name="Miyauchi S."/>
            <person name="Viragh M."/>
            <person name="Drula E."/>
            <person name="Min B."/>
            <person name="Chaduli D."/>
            <person name="Navarro D."/>
            <person name="Favel A."/>
            <person name="Norest M."/>
            <person name="Lesage-Meessen L."/>
            <person name="Balint B."/>
            <person name="Merenyi Z."/>
            <person name="de Eugenio L."/>
            <person name="Morin E."/>
            <person name="Martinez A.T."/>
            <person name="Baldrian P."/>
            <person name="Stursova M."/>
            <person name="Martinez M.J."/>
            <person name="Novotny C."/>
            <person name="Magnuson J.K."/>
            <person name="Spatafora J.W."/>
            <person name="Maurice S."/>
            <person name="Pangilinan J."/>
            <person name="Andreopoulos W."/>
            <person name="LaButti K."/>
            <person name="Hundley H."/>
            <person name="Na H."/>
            <person name="Kuo A."/>
            <person name="Barry K."/>
            <person name="Lipzen A."/>
            <person name="Henrissat B."/>
            <person name="Riley R."/>
            <person name="Ahrendt S."/>
            <person name="Nagy L.G."/>
            <person name="Grigoriev I.V."/>
            <person name="Martin F."/>
            <person name="Rosso M.N."/>
        </authorList>
    </citation>
    <scope>NUCLEOTIDE SEQUENCE [LARGE SCALE GENOMIC DNA]</scope>
    <source>
        <strain evidence="2 3">CIRM-BRFM 1785</strain>
    </source>
</reference>
<feature type="compositionally biased region" description="Basic and acidic residues" evidence="1">
    <location>
        <begin position="446"/>
        <end position="457"/>
    </location>
</feature>
<accession>A0ABQ8KXG4</accession>
<comment type="caution">
    <text evidence="2">The sequence shown here is derived from an EMBL/GenBank/DDBJ whole genome shotgun (WGS) entry which is preliminary data.</text>
</comment>